<comment type="caution">
    <text evidence="3">The sequence shown here is derived from an EMBL/GenBank/DDBJ whole genome shotgun (WGS) entry which is preliminary data.</text>
</comment>
<dbReference type="GeneID" id="61881438"/>
<evidence type="ECO:0000256" key="2">
    <source>
        <dbReference type="SAM" id="SignalP"/>
    </source>
</evidence>
<feature type="chain" id="PRO_5045776014" description="Lipoprotein" evidence="2">
    <location>
        <begin position="24"/>
        <end position="61"/>
    </location>
</feature>
<dbReference type="RefSeq" id="WP_080960359.1">
    <property type="nucleotide sequence ID" value="NZ_CP062158.2"/>
</dbReference>
<dbReference type="PROSITE" id="PS51257">
    <property type="entry name" value="PROKAR_LIPOPROTEIN"/>
    <property type="match status" value="1"/>
</dbReference>
<feature type="compositionally biased region" description="Basic and acidic residues" evidence="1">
    <location>
        <begin position="27"/>
        <end position="55"/>
    </location>
</feature>
<keyword evidence="4" id="KW-1185">Reference proteome</keyword>
<feature type="region of interest" description="Disordered" evidence="1">
    <location>
        <begin position="27"/>
        <end position="61"/>
    </location>
</feature>
<name>A0ABX4GH11_9PSED</name>
<evidence type="ECO:0000313" key="3">
    <source>
        <dbReference type="EMBL" id="OZY53180.1"/>
    </source>
</evidence>
<evidence type="ECO:0000313" key="4">
    <source>
        <dbReference type="Proteomes" id="UP000216897"/>
    </source>
</evidence>
<evidence type="ECO:0000256" key="1">
    <source>
        <dbReference type="SAM" id="MobiDB-lite"/>
    </source>
</evidence>
<evidence type="ECO:0008006" key="5">
    <source>
        <dbReference type="Google" id="ProtNLM"/>
    </source>
</evidence>
<organism evidence="3 4">
    <name type="scientific">Pseudomonas lundensis</name>
    <dbReference type="NCBI Taxonomy" id="86185"/>
    <lineage>
        <taxon>Bacteria</taxon>
        <taxon>Pseudomonadati</taxon>
        <taxon>Pseudomonadota</taxon>
        <taxon>Gammaproteobacteria</taxon>
        <taxon>Pseudomonadales</taxon>
        <taxon>Pseudomonadaceae</taxon>
        <taxon>Pseudomonas</taxon>
    </lineage>
</organism>
<protein>
    <recommendedName>
        <fullName evidence="5">Lipoprotein</fullName>
    </recommendedName>
</protein>
<gene>
    <name evidence="3" type="ORF">CJF38_19940</name>
</gene>
<dbReference type="Proteomes" id="UP000216897">
    <property type="component" value="Unassembled WGS sequence"/>
</dbReference>
<reference evidence="3 4" key="1">
    <citation type="submission" date="2017-08" db="EMBL/GenBank/DDBJ databases">
        <title>Genomic and metabolic characterisation of spoilage-associated Pseudomonas species.</title>
        <authorList>
            <person name="Stanborough T."/>
            <person name="Fegan N."/>
            <person name="Powell S.M."/>
            <person name="Singh T."/>
            <person name="Tamplin M.L."/>
            <person name="Chandry P.S."/>
        </authorList>
    </citation>
    <scope>NUCLEOTIDE SEQUENCE [LARGE SCALE GENOMIC DNA]</scope>
    <source>
        <strain evidence="3 4">L1814</strain>
    </source>
</reference>
<keyword evidence="2" id="KW-0732">Signal</keyword>
<feature type="signal peptide" evidence="2">
    <location>
        <begin position="1"/>
        <end position="23"/>
    </location>
</feature>
<accession>A0ABX4GH11</accession>
<dbReference type="EMBL" id="NQKG01000025">
    <property type="protein sequence ID" value="OZY53180.1"/>
    <property type="molecule type" value="Genomic_DNA"/>
</dbReference>
<proteinExistence type="predicted"/>
<sequence>MLRRTARPLALLLMLTLSGCVFYPDHGRHHDHRHDSRYDQRYDQQRYDHRYDDGRPGYNRR</sequence>